<name>A0A6L6WNY1_9RHOB</name>
<dbReference type="Proteomes" id="UP000478892">
    <property type="component" value="Unassembled WGS sequence"/>
</dbReference>
<proteinExistence type="predicted"/>
<sequence>MRTVEDLLSLPPNLINGIKHVFGPRRPFGPSSSNGFREHPDVSELVFTTENQMWKEYLNHPRIIVGRKGSGKSSILRQTEQSNEYGIVHRISTSDLLSQCIDTLFDGPADYRRISAEQSGKVWGQMINTALMAQVLKEDTVYRFTRMERYFEVSGLTLDKKGRNIFGMLRSLSPGSGDVFATLLNTIISGILHYRGESGLEYQAALAELDEYLSERNLKTVIILDSVEQYPLDDYQFTTALTGLLRCAGAYGGQFRDLRIGIPAELYHDLEDESSNIMKDFENAIVLHWLPMELLRLIAWRYLVSLAAYDPARLERFRSLDLVDRGDVHIVLDDFLPRDLHNRRGDIESSSAYILRHTQLLPRQIIKIFNEAYSTQRPNMPSEYNSIVSAIANAVQIWEPKFCKEIYGAFRSKYPYASDLCAVCLPTLPRFFDEKLFEKVYREKGKRVIQEHSNIGAVSFRDFRQALFEIGAVGRVRDRTIVYADADFEYALNGRLYASTKDELCLHPTFSGTYETDANRTSRLFVYPHMSLYDGSEERRLRI</sequence>
<gene>
    <name evidence="1" type="ORF">GO984_21375</name>
</gene>
<dbReference type="RefSeq" id="WP_157024580.1">
    <property type="nucleotide sequence ID" value="NZ_WQLV01000019.1"/>
</dbReference>
<dbReference type="InterPro" id="IPR027417">
    <property type="entry name" value="P-loop_NTPase"/>
</dbReference>
<organism evidence="1 2">
    <name type="scientific">Parasedimentitalea huanghaiensis</name>
    <dbReference type="NCBI Taxonomy" id="2682100"/>
    <lineage>
        <taxon>Bacteria</taxon>
        <taxon>Pseudomonadati</taxon>
        <taxon>Pseudomonadota</taxon>
        <taxon>Alphaproteobacteria</taxon>
        <taxon>Rhodobacterales</taxon>
        <taxon>Paracoccaceae</taxon>
        <taxon>Parasedimentitalea</taxon>
    </lineage>
</organism>
<evidence type="ECO:0000313" key="2">
    <source>
        <dbReference type="Proteomes" id="UP000478892"/>
    </source>
</evidence>
<evidence type="ECO:0000313" key="1">
    <source>
        <dbReference type="EMBL" id="MVO18375.1"/>
    </source>
</evidence>
<keyword evidence="2" id="KW-1185">Reference proteome</keyword>
<dbReference type="EMBL" id="WQLV01000019">
    <property type="protein sequence ID" value="MVO18375.1"/>
    <property type="molecule type" value="Genomic_DNA"/>
</dbReference>
<comment type="caution">
    <text evidence="1">The sequence shown here is derived from an EMBL/GenBank/DDBJ whole genome shotgun (WGS) entry which is preliminary data.</text>
</comment>
<accession>A0A6L6WNY1</accession>
<reference evidence="1 2" key="1">
    <citation type="submission" date="2019-12" db="EMBL/GenBank/DDBJ databases">
        <authorList>
            <person name="Zhang Y.-J."/>
        </authorList>
    </citation>
    <scope>NUCLEOTIDE SEQUENCE [LARGE SCALE GENOMIC DNA]</scope>
    <source>
        <strain evidence="1 2">CY05</strain>
    </source>
</reference>
<dbReference type="AlphaFoldDB" id="A0A6L6WNY1"/>
<dbReference type="SUPFAM" id="SSF52540">
    <property type="entry name" value="P-loop containing nucleoside triphosphate hydrolases"/>
    <property type="match status" value="1"/>
</dbReference>
<protein>
    <submittedName>
        <fullName evidence="1">Uncharacterized protein</fullName>
    </submittedName>
</protein>
<dbReference type="NCBIfam" id="NF047389">
    <property type="entry name" value="ATPase_Sll1717"/>
    <property type="match status" value="1"/>
</dbReference>
<dbReference type="InterPro" id="IPR059206">
    <property type="entry name" value="Sll1717-like"/>
</dbReference>